<reference evidence="1" key="1">
    <citation type="submission" date="2020-05" db="EMBL/GenBank/DDBJ databases">
        <authorList>
            <person name="Chiriac C."/>
            <person name="Salcher M."/>
            <person name="Ghai R."/>
            <person name="Kavagutti S V."/>
        </authorList>
    </citation>
    <scope>NUCLEOTIDE SEQUENCE</scope>
</reference>
<sequence length="185" mass="21161">MKELYLNLRNRILTLVVDPNNIPYIKTCRLWNNQVARRDDESDEDPFLTPAVFIEFVELNWNEIGKGVSVSDAMVRFHLVVENVEVEDLTFFDIRLVLHQIIANTRPLVNVNPELNDPGFIPPNRIRETFDINNNATTVFQMDYVVNKLMDLSLYNYGLVQTGAPIALDLTVSLSLAPGDIRTNN</sequence>
<name>A0A6J5R518_9CAUD</name>
<accession>A0A6J5R518</accession>
<gene>
    <name evidence="1" type="ORF">UFOVP1230_49</name>
</gene>
<protein>
    <submittedName>
        <fullName evidence="1">Uncharacterized protein</fullName>
    </submittedName>
</protein>
<evidence type="ECO:0000313" key="1">
    <source>
        <dbReference type="EMBL" id="CAB4191923.1"/>
    </source>
</evidence>
<organism evidence="1">
    <name type="scientific">uncultured Caudovirales phage</name>
    <dbReference type="NCBI Taxonomy" id="2100421"/>
    <lineage>
        <taxon>Viruses</taxon>
        <taxon>Duplodnaviria</taxon>
        <taxon>Heunggongvirae</taxon>
        <taxon>Uroviricota</taxon>
        <taxon>Caudoviricetes</taxon>
        <taxon>Peduoviridae</taxon>
        <taxon>Maltschvirus</taxon>
        <taxon>Maltschvirus maltsch</taxon>
    </lineage>
</organism>
<proteinExistence type="predicted"/>
<dbReference type="EMBL" id="LR797179">
    <property type="protein sequence ID" value="CAB4191923.1"/>
    <property type="molecule type" value="Genomic_DNA"/>
</dbReference>